<evidence type="ECO:0000259" key="1">
    <source>
        <dbReference type="Pfam" id="PF13456"/>
    </source>
</evidence>
<dbReference type="EMBL" id="AC158497">
    <property type="protein sequence ID" value="ABN08723.1"/>
    <property type="molecule type" value="Genomic_DNA"/>
</dbReference>
<dbReference type="InterPro" id="IPR002156">
    <property type="entry name" value="RNaseH_domain"/>
</dbReference>
<dbReference type="Pfam" id="PF13966">
    <property type="entry name" value="zf-RVT"/>
    <property type="match status" value="1"/>
</dbReference>
<reference evidence="3" key="2">
    <citation type="submission" date="2007-03" db="EMBL/GenBank/DDBJ databases">
        <authorList>
            <consortium name="The International Medicago Genome Annotation Group"/>
        </authorList>
    </citation>
    <scope>NUCLEOTIDE SEQUENCE</scope>
</reference>
<dbReference type="AlphaFoldDB" id="A2Q523"/>
<dbReference type="GO" id="GO:0004523">
    <property type="term" value="F:RNA-DNA hybrid ribonuclease activity"/>
    <property type="evidence" value="ECO:0007669"/>
    <property type="project" value="InterPro"/>
</dbReference>
<name>A2Q523_MEDTR</name>
<reference evidence="3" key="1">
    <citation type="submission" date="2005-04" db="EMBL/GenBank/DDBJ databases">
        <authorList>
            <person name="Town C.D."/>
        </authorList>
    </citation>
    <scope>NUCLEOTIDE SEQUENCE</scope>
</reference>
<organism evidence="3">
    <name type="scientific">Medicago truncatula</name>
    <name type="common">Barrel medic</name>
    <name type="synonym">Medicago tribuloides</name>
    <dbReference type="NCBI Taxonomy" id="3880"/>
    <lineage>
        <taxon>Eukaryota</taxon>
        <taxon>Viridiplantae</taxon>
        <taxon>Streptophyta</taxon>
        <taxon>Embryophyta</taxon>
        <taxon>Tracheophyta</taxon>
        <taxon>Spermatophyta</taxon>
        <taxon>Magnoliopsida</taxon>
        <taxon>eudicotyledons</taxon>
        <taxon>Gunneridae</taxon>
        <taxon>Pentapetalae</taxon>
        <taxon>rosids</taxon>
        <taxon>fabids</taxon>
        <taxon>Fabales</taxon>
        <taxon>Fabaceae</taxon>
        <taxon>Papilionoideae</taxon>
        <taxon>50 kb inversion clade</taxon>
        <taxon>NPAAA clade</taxon>
        <taxon>Hologalegina</taxon>
        <taxon>IRL clade</taxon>
        <taxon>Trifolieae</taxon>
        <taxon>Medicago</taxon>
    </lineage>
</organism>
<evidence type="ECO:0000313" key="3">
    <source>
        <dbReference type="EMBL" id="ABN08723.1"/>
    </source>
</evidence>
<evidence type="ECO:0000259" key="2">
    <source>
        <dbReference type="Pfam" id="PF13966"/>
    </source>
</evidence>
<dbReference type="InterPro" id="IPR026960">
    <property type="entry name" value="RVT-Znf"/>
</dbReference>
<proteinExistence type="predicted"/>
<accession>A2Q523</accession>
<keyword evidence="3" id="KW-0808">Transferase</keyword>
<feature type="domain" description="Reverse transcriptase zinc-binding" evidence="2">
    <location>
        <begin position="90"/>
        <end position="180"/>
    </location>
</feature>
<protein>
    <submittedName>
        <fullName evidence="3">Polynucleotidyl transferase, Ribonuclease H fold</fullName>
    </submittedName>
</protein>
<dbReference type="InterPro" id="IPR052929">
    <property type="entry name" value="RNase_H-like_EbsB-rel"/>
</dbReference>
<dbReference type="PANTHER" id="PTHR47074">
    <property type="entry name" value="BNAC02G40300D PROTEIN"/>
    <property type="match status" value="1"/>
</dbReference>
<dbReference type="PANTHER" id="PTHR47074:SF11">
    <property type="entry name" value="REVERSE TRANSCRIPTASE-LIKE PROTEIN"/>
    <property type="match status" value="1"/>
</dbReference>
<sequence>MEIGDGSKINLWTMPWIRNLPSHKPSTPMPAHHEDLTVNYLLNLEGLSWNQQIVTSIFNPQDAAAILSIPLHNRLLSDTRIWKTTTTGNYTVKSAYRICSDLLHPHDSAHNNSSWMNIWNLNIPHRVRAFLWRLAHNCLPTRVNLNARGIQCEESCVMFENFAECHTHLFFVCAKAMDCWKNIGLHVVLSELLPLANNFTTLLFDFMHRLCSQQQQAAGMLLWSLWKSRNIKLWDSTDTTTAITISRAKDTLHEWSCMQSAKTQPINPNHHISWVKPTGGMIKCNMDAAIFQNNVAAGYGICCRNSEDELLLGKSAIIHSSLSVLEAEAIVLLEAMKLSISSGFHHVYYETDRIF</sequence>
<gene>
    <name evidence="3" type="ORF">MtrDRAFT_AC158497g46v2</name>
</gene>
<feature type="domain" description="RNase H type-1" evidence="1">
    <location>
        <begin position="285"/>
        <end position="352"/>
    </location>
</feature>
<dbReference type="GO" id="GO:0016740">
    <property type="term" value="F:transferase activity"/>
    <property type="evidence" value="ECO:0007669"/>
    <property type="project" value="UniProtKB-KW"/>
</dbReference>
<dbReference type="GO" id="GO:0003676">
    <property type="term" value="F:nucleic acid binding"/>
    <property type="evidence" value="ECO:0007669"/>
    <property type="project" value="InterPro"/>
</dbReference>
<dbReference type="Pfam" id="PF13456">
    <property type="entry name" value="RVT_3"/>
    <property type="match status" value="1"/>
</dbReference>